<reference evidence="3" key="1">
    <citation type="submission" date="2017-09" db="EMBL/GenBank/DDBJ databases">
        <title>Depth-based differentiation of microbial function through sediment-hosted aquifers and enrichment of novel symbionts in the deep terrestrial subsurface.</title>
        <authorList>
            <person name="Probst A.J."/>
            <person name="Ladd B."/>
            <person name="Jarett J.K."/>
            <person name="Geller-Mcgrath D.E."/>
            <person name="Sieber C.M.K."/>
            <person name="Emerson J.B."/>
            <person name="Anantharaman K."/>
            <person name="Thomas B.C."/>
            <person name="Malmstrom R."/>
            <person name="Stieglmeier M."/>
            <person name="Klingl A."/>
            <person name="Woyke T."/>
            <person name="Ryan C.M."/>
            <person name="Banfield J.F."/>
        </authorList>
    </citation>
    <scope>NUCLEOTIDE SEQUENCE [LARGE SCALE GENOMIC DNA]</scope>
</reference>
<dbReference type="Gene3D" id="2.30.30.240">
    <property type="entry name" value="PRC-barrel domain"/>
    <property type="match status" value="1"/>
</dbReference>
<evidence type="ECO:0000313" key="2">
    <source>
        <dbReference type="EMBL" id="PIZ95597.1"/>
    </source>
</evidence>
<comment type="caution">
    <text evidence="2">The sequence shown here is derived from an EMBL/GenBank/DDBJ whole genome shotgun (WGS) entry which is preliminary data.</text>
</comment>
<sequence length="96" mass="10857">MRIGLKQLKHLSVETVSGQQLGHVADLVFEIGGQMIVQYIVRFSVLSTKEYVISRDQIVNITKEKIIVDNSVCIGSEKKEEKITQMPEPVVMIEEI</sequence>
<dbReference type="InterPro" id="IPR011033">
    <property type="entry name" value="PRC_barrel-like_sf"/>
</dbReference>
<accession>A0A2M7V9N7</accession>
<dbReference type="AlphaFoldDB" id="A0A2M7V9N7"/>
<proteinExistence type="predicted"/>
<dbReference type="Pfam" id="PF05239">
    <property type="entry name" value="PRC"/>
    <property type="match status" value="1"/>
</dbReference>
<feature type="domain" description="PRC-barrel" evidence="1">
    <location>
        <begin position="4"/>
        <end position="70"/>
    </location>
</feature>
<name>A0A2M7V9N7_9BACT</name>
<dbReference type="SUPFAM" id="SSF50346">
    <property type="entry name" value="PRC-barrel domain"/>
    <property type="match status" value="1"/>
</dbReference>
<gene>
    <name evidence="2" type="ORF">COX81_00485</name>
</gene>
<evidence type="ECO:0000313" key="3">
    <source>
        <dbReference type="Proteomes" id="UP000228568"/>
    </source>
</evidence>
<organism evidence="2 3">
    <name type="scientific">Candidatus Magasanikbacteria bacterium CG_4_10_14_0_2_um_filter_37_12</name>
    <dbReference type="NCBI Taxonomy" id="1974637"/>
    <lineage>
        <taxon>Bacteria</taxon>
        <taxon>Candidatus Magasanikiibacteriota</taxon>
    </lineage>
</organism>
<protein>
    <recommendedName>
        <fullName evidence="1">PRC-barrel domain-containing protein</fullName>
    </recommendedName>
</protein>
<dbReference type="InterPro" id="IPR027275">
    <property type="entry name" value="PRC-brl_dom"/>
</dbReference>
<evidence type="ECO:0000259" key="1">
    <source>
        <dbReference type="Pfam" id="PF05239"/>
    </source>
</evidence>
<dbReference type="Proteomes" id="UP000228568">
    <property type="component" value="Unassembled WGS sequence"/>
</dbReference>
<dbReference type="EMBL" id="PFPK01000008">
    <property type="protein sequence ID" value="PIZ95597.1"/>
    <property type="molecule type" value="Genomic_DNA"/>
</dbReference>